<keyword evidence="1" id="KW-1133">Transmembrane helix</keyword>
<dbReference type="RefSeq" id="WP_146397928.1">
    <property type="nucleotide sequence ID" value="NZ_SJPJ01000001.1"/>
</dbReference>
<dbReference type="EMBL" id="SJPJ01000001">
    <property type="protein sequence ID" value="TWT81803.1"/>
    <property type="molecule type" value="Genomic_DNA"/>
</dbReference>
<name>A0A5C5Z5F7_9BACT</name>
<dbReference type="AlphaFoldDB" id="A0A5C5Z5F7"/>
<feature type="transmembrane region" description="Helical" evidence="1">
    <location>
        <begin position="200"/>
        <end position="220"/>
    </location>
</feature>
<reference evidence="2 3" key="1">
    <citation type="submission" date="2019-02" db="EMBL/GenBank/DDBJ databases">
        <title>Deep-cultivation of Planctomycetes and their phenomic and genomic characterization uncovers novel biology.</title>
        <authorList>
            <person name="Wiegand S."/>
            <person name="Jogler M."/>
            <person name="Boedeker C."/>
            <person name="Pinto D."/>
            <person name="Vollmers J."/>
            <person name="Rivas-Marin E."/>
            <person name="Kohn T."/>
            <person name="Peeters S.H."/>
            <person name="Heuer A."/>
            <person name="Rast P."/>
            <person name="Oberbeckmann S."/>
            <person name="Bunk B."/>
            <person name="Jeske O."/>
            <person name="Meyerdierks A."/>
            <person name="Storesund J.E."/>
            <person name="Kallscheuer N."/>
            <person name="Luecker S."/>
            <person name="Lage O.M."/>
            <person name="Pohl T."/>
            <person name="Merkel B.J."/>
            <person name="Hornburger P."/>
            <person name="Mueller R.-W."/>
            <person name="Bruemmer F."/>
            <person name="Labrenz M."/>
            <person name="Spormann A.M."/>
            <person name="Op Den Camp H."/>
            <person name="Overmann J."/>
            <person name="Amann R."/>
            <person name="Jetten M.S.M."/>
            <person name="Mascher T."/>
            <person name="Medema M.H."/>
            <person name="Devos D.P."/>
            <person name="Kaster A.-K."/>
            <person name="Ovreas L."/>
            <person name="Rohde M."/>
            <person name="Galperin M.Y."/>
            <person name="Jogler C."/>
        </authorList>
    </citation>
    <scope>NUCLEOTIDE SEQUENCE [LARGE SCALE GENOMIC DNA]</scope>
    <source>
        <strain evidence="2 3">CA13</strain>
    </source>
</reference>
<feature type="transmembrane region" description="Helical" evidence="1">
    <location>
        <begin position="173"/>
        <end position="193"/>
    </location>
</feature>
<evidence type="ECO:0000256" key="1">
    <source>
        <dbReference type="SAM" id="Phobius"/>
    </source>
</evidence>
<keyword evidence="3" id="KW-1185">Reference proteome</keyword>
<gene>
    <name evidence="2" type="ORF">CA13_32560</name>
</gene>
<keyword evidence="1" id="KW-0812">Transmembrane</keyword>
<dbReference type="Proteomes" id="UP000315010">
    <property type="component" value="Unassembled WGS sequence"/>
</dbReference>
<protein>
    <recommendedName>
        <fullName evidence="4">Vitamin K-dependent gamma-carboxylase</fullName>
    </recommendedName>
</protein>
<evidence type="ECO:0000313" key="3">
    <source>
        <dbReference type="Proteomes" id="UP000315010"/>
    </source>
</evidence>
<evidence type="ECO:0008006" key="4">
    <source>
        <dbReference type="Google" id="ProtNLM"/>
    </source>
</evidence>
<evidence type="ECO:0000313" key="2">
    <source>
        <dbReference type="EMBL" id="TWT81803.1"/>
    </source>
</evidence>
<feature type="transmembrane region" description="Helical" evidence="1">
    <location>
        <begin position="258"/>
        <end position="275"/>
    </location>
</feature>
<keyword evidence="1" id="KW-0472">Membrane</keyword>
<feature type="transmembrane region" description="Helical" evidence="1">
    <location>
        <begin position="53"/>
        <end position="71"/>
    </location>
</feature>
<feature type="transmembrane region" description="Helical" evidence="1">
    <location>
        <begin position="226"/>
        <end position="246"/>
    </location>
</feature>
<dbReference type="OrthoDB" id="239293at2"/>
<accession>A0A5C5Z5F7</accession>
<feature type="transmembrane region" description="Helical" evidence="1">
    <location>
        <begin position="12"/>
        <end position="33"/>
    </location>
</feature>
<proteinExistence type="predicted"/>
<comment type="caution">
    <text evidence="2">The sequence shown here is derived from an EMBL/GenBank/DDBJ whole genome shotgun (WGS) entry which is preliminary data.</text>
</comment>
<organism evidence="2 3">
    <name type="scientific">Novipirellula herctigrandis</name>
    <dbReference type="NCBI Taxonomy" id="2527986"/>
    <lineage>
        <taxon>Bacteria</taxon>
        <taxon>Pseudomonadati</taxon>
        <taxon>Planctomycetota</taxon>
        <taxon>Planctomycetia</taxon>
        <taxon>Pirellulales</taxon>
        <taxon>Pirellulaceae</taxon>
        <taxon>Novipirellula</taxon>
    </lineage>
</organism>
<sequence length="408" mass="45334">MKLVCAKPSDWWLPRIWALMLLALVAGTFPLWLGGRTVLAVPMIGSAANLPTLLHGLPMIVLVVACVVAVVGGRYVRCAWWCVALSLCLSFLLNQHRLQPWAYQSAIYATVFATMDRLSARRWLIPMAASLYLYSGLGKLDYQFAHTVGQDFLSAIALPRIGSPVDWFEHHTLAWLAFVLPACEAVIAVGLLIPKTRRFAGGLVILMHLTLLAILGPWNLGHSLGVLLWNTLLSIQAWFLFVVAPDEAQEAKTPNSKLTWIPISLLVVAIVMPTTERFGIWDHWPSWALYSPHNSRVDVEIHRSSSERLPDDIAIHLSDRDGDGWNRFDMAGWSLAKLRVPIYPQSRFQLAVASQLASENGLGRSIRVIVRGVSNRRTGQRTEQPLLGSREIDVALDGYWLASPSIGN</sequence>